<evidence type="ECO:0000256" key="2">
    <source>
        <dbReference type="ARBA" id="ARBA00022630"/>
    </source>
</evidence>
<feature type="non-terminal residue" evidence="5">
    <location>
        <position position="1"/>
    </location>
</feature>
<organism evidence="5">
    <name type="scientific">marine sediment metagenome</name>
    <dbReference type="NCBI Taxonomy" id="412755"/>
    <lineage>
        <taxon>unclassified sequences</taxon>
        <taxon>metagenomes</taxon>
        <taxon>ecological metagenomes</taxon>
    </lineage>
</organism>
<dbReference type="GO" id="GO:0016491">
    <property type="term" value="F:oxidoreductase activity"/>
    <property type="evidence" value="ECO:0007669"/>
    <property type="project" value="UniProtKB-KW"/>
</dbReference>
<dbReference type="SUPFAM" id="SSF51395">
    <property type="entry name" value="FMN-linked oxidoreductases"/>
    <property type="match status" value="1"/>
</dbReference>
<proteinExistence type="predicted"/>
<dbReference type="Gene3D" id="3.40.50.720">
    <property type="entry name" value="NAD(P)-binding Rossmann-like Domain"/>
    <property type="match status" value="1"/>
</dbReference>
<dbReference type="InterPro" id="IPR013785">
    <property type="entry name" value="Aldolase_TIM"/>
</dbReference>
<keyword evidence="2" id="KW-0285">Flavoprotein</keyword>
<keyword evidence="3" id="KW-0288">FMN</keyword>
<evidence type="ECO:0000256" key="3">
    <source>
        <dbReference type="ARBA" id="ARBA00022643"/>
    </source>
</evidence>
<dbReference type="PANTHER" id="PTHR42917">
    <property type="entry name" value="2,4-DIENOYL-COA REDUCTASE"/>
    <property type="match status" value="1"/>
</dbReference>
<dbReference type="SUPFAM" id="SSF51971">
    <property type="entry name" value="Nucleotide-binding domain"/>
    <property type="match status" value="1"/>
</dbReference>
<evidence type="ECO:0000256" key="4">
    <source>
        <dbReference type="ARBA" id="ARBA00023002"/>
    </source>
</evidence>
<dbReference type="AlphaFoldDB" id="X1S503"/>
<comment type="caution">
    <text evidence="5">The sequence shown here is derived from an EMBL/GenBank/DDBJ whole genome shotgun (WGS) entry which is preliminary data.</text>
</comment>
<sequence>GVKVPVMTAGRINTPGVSRRKYYPVERLIWFCMGRVLLADPDFSKKAQEGRSEEIIPCIACNKGCHDRNAEDRAVKCTMNPETGRESTFKITPAKNSKKVLVIGGGPAGMEAANGYYSSQCCRTSLGFNRG</sequence>
<dbReference type="InterPro" id="IPR051793">
    <property type="entry name" value="NADH:flavin_oxidoreductase"/>
</dbReference>
<reference evidence="5" key="1">
    <citation type="journal article" date="2014" name="Front. Microbiol.">
        <title>High frequency of phylogenetically diverse reductive dehalogenase-homologous genes in deep subseafloor sedimentary metagenomes.</title>
        <authorList>
            <person name="Kawai M."/>
            <person name="Futagami T."/>
            <person name="Toyoda A."/>
            <person name="Takaki Y."/>
            <person name="Nishi S."/>
            <person name="Hori S."/>
            <person name="Arai W."/>
            <person name="Tsubouchi T."/>
            <person name="Morono Y."/>
            <person name="Uchiyama I."/>
            <person name="Ito T."/>
            <person name="Fujiyama A."/>
            <person name="Inagaki F."/>
            <person name="Takami H."/>
        </authorList>
    </citation>
    <scope>NUCLEOTIDE SEQUENCE</scope>
    <source>
        <strain evidence="5">Expedition CK06-06</strain>
    </source>
</reference>
<evidence type="ECO:0000256" key="1">
    <source>
        <dbReference type="ARBA" id="ARBA00001917"/>
    </source>
</evidence>
<dbReference type="EMBL" id="BARW01008925">
    <property type="protein sequence ID" value="GAI74231.1"/>
    <property type="molecule type" value="Genomic_DNA"/>
</dbReference>
<keyword evidence="4" id="KW-0560">Oxidoreductase</keyword>
<dbReference type="PANTHER" id="PTHR42917:SF2">
    <property type="entry name" value="2,4-DIENOYL-COA REDUCTASE [(2E)-ENOYL-COA-PRODUCING]"/>
    <property type="match status" value="1"/>
</dbReference>
<dbReference type="Gene3D" id="3.20.20.70">
    <property type="entry name" value="Aldolase class I"/>
    <property type="match status" value="1"/>
</dbReference>
<name>X1S503_9ZZZZ</name>
<evidence type="ECO:0008006" key="6">
    <source>
        <dbReference type="Google" id="ProtNLM"/>
    </source>
</evidence>
<comment type="cofactor">
    <cofactor evidence="1">
        <name>FMN</name>
        <dbReference type="ChEBI" id="CHEBI:58210"/>
    </cofactor>
</comment>
<protein>
    <recommendedName>
        <fullName evidence="6">FAD/NAD(P)-binding domain-containing protein</fullName>
    </recommendedName>
</protein>
<evidence type="ECO:0000313" key="5">
    <source>
        <dbReference type="EMBL" id="GAI74231.1"/>
    </source>
</evidence>
<accession>X1S503</accession>
<gene>
    <name evidence="5" type="ORF">S12H4_18131</name>
</gene>